<dbReference type="AlphaFoldDB" id="A0A7J6VG44"/>
<name>A0A7J6VG44_THATH</name>
<gene>
    <name evidence="2" type="ORF">FRX31_026855</name>
</gene>
<dbReference type="GO" id="GO:0003723">
    <property type="term" value="F:RNA binding"/>
    <property type="evidence" value="ECO:0007669"/>
    <property type="project" value="InterPro"/>
</dbReference>
<dbReference type="Proteomes" id="UP000554482">
    <property type="component" value="Unassembled WGS sequence"/>
</dbReference>
<dbReference type="EMBL" id="JABWDY010033258">
    <property type="protein sequence ID" value="KAF5183558.1"/>
    <property type="molecule type" value="Genomic_DNA"/>
</dbReference>
<dbReference type="PANTHER" id="PTHR31476:SF11">
    <property type="entry name" value="UBIQUITIN CARBOXYL-TERMINAL HYDROLASE FAMILY PROTEIN"/>
    <property type="match status" value="1"/>
</dbReference>
<dbReference type="InterPro" id="IPR045040">
    <property type="entry name" value="PORR_fam"/>
</dbReference>
<evidence type="ECO:0000259" key="1">
    <source>
        <dbReference type="Pfam" id="PF11955"/>
    </source>
</evidence>
<accession>A0A7J6VG44</accession>
<feature type="domain" description="PORR" evidence="1">
    <location>
        <begin position="61"/>
        <end position="400"/>
    </location>
</feature>
<dbReference type="InterPro" id="IPR021099">
    <property type="entry name" value="PORR_domain"/>
</dbReference>
<organism evidence="2 3">
    <name type="scientific">Thalictrum thalictroides</name>
    <name type="common">Rue-anemone</name>
    <name type="synonym">Anemone thalictroides</name>
    <dbReference type="NCBI Taxonomy" id="46969"/>
    <lineage>
        <taxon>Eukaryota</taxon>
        <taxon>Viridiplantae</taxon>
        <taxon>Streptophyta</taxon>
        <taxon>Embryophyta</taxon>
        <taxon>Tracheophyta</taxon>
        <taxon>Spermatophyta</taxon>
        <taxon>Magnoliopsida</taxon>
        <taxon>Ranunculales</taxon>
        <taxon>Ranunculaceae</taxon>
        <taxon>Thalictroideae</taxon>
        <taxon>Thalictrum</taxon>
    </lineage>
</organism>
<comment type="caution">
    <text evidence="2">The sequence shown here is derived from an EMBL/GenBank/DDBJ whole genome shotgun (WGS) entry which is preliminary data.</text>
</comment>
<sequence length="415" mass="47359">MQCRGRAMKTKLSLDSSFLQPTISEVFASTPIQNNFIFSTIFIQIMRKTTGGARPKKKMYHRVHELDKVMDFQKKPSLILQLKSIILNQKTQSILVRDLEKEVGFVKKWDFMAVIEKYPSIFHVSGGDGNKTPILVKLTEKAAKIAAEEGDVRQVMEPIIVNKLRKLLMMSIDCRVPLEKIEFIRSELGLMRDFKECLIPKYPEFFTVIDVNGFPYLNLEIWDSSIAVTAREEKLVAVSSTLEGDVTNFGGDHKKVKISKDGNFSGPFAFEMNFPVSFRPNMKYLEEVQKWQKMPFPSPYLSARRFEPADPKARKRAVAVLHEVLSLTMEKRLNSAQLDAFHAEYQLPVKLLLCLVKHHGIFYMTNKGAKSTVLLKDAYNGINLIEKCPLLRFNDKFVGLGCKRDDNAGKKIPLS</sequence>
<evidence type="ECO:0000313" key="3">
    <source>
        <dbReference type="Proteomes" id="UP000554482"/>
    </source>
</evidence>
<reference evidence="2 3" key="1">
    <citation type="submission" date="2020-06" db="EMBL/GenBank/DDBJ databases">
        <title>Transcriptomic and genomic resources for Thalictrum thalictroides and T. hernandezii: Facilitating candidate gene discovery in an emerging model plant lineage.</title>
        <authorList>
            <person name="Arias T."/>
            <person name="Riano-Pachon D.M."/>
            <person name="Di Stilio V.S."/>
        </authorList>
    </citation>
    <scope>NUCLEOTIDE SEQUENCE [LARGE SCALE GENOMIC DNA]</scope>
    <source>
        <strain evidence="3">cv. WT478/WT964</strain>
        <tissue evidence="2">Leaves</tissue>
    </source>
</reference>
<proteinExistence type="predicted"/>
<dbReference type="OrthoDB" id="1676166at2759"/>
<dbReference type="PANTHER" id="PTHR31476">
    <property type="entry name" value="PROTEIN WHAT'S THIS FACTOR 1 HOMOLOG, CHLOROPLASTIC"/>
    <property type="match status" value="1"/>
</dbReference>
<dbReference type="Pfam" id="PF11955">
    <property type="entry name" value="PORR"/>
    <property type="match status" value="1"/>
</dbReference>
<keyword evidence="3" id="KW-1185">Reference proteome</keyword>
<protein>
    <submittedName>
        <fullName evidence="2">Root primordium defective</fullName>
    </submittedName>
</protein>
<evidence type="ECO:0000313" key="2">
    <source>
        <dbReference type="EMBL" id="KAF5183558.1"/>
    </source>
</evidence>